<keyword evidence="3 6" id="KW-0808">Transferase</keyword>
<evidence type="ECO:0000313" key="10">
    <source>
        <dbReference type="Proteomes" id="UP000094849"/>
    </source>
</evidence>
<sequence>MSDTQFSMVFPGQGSQSVGMLKQLADDFAVVTETFKEASEVLGFDLWDLAQNGPAESLNQTENTQPAMLTAGVAVWRVWQQQGGPSPELMAGHSLGEYTALVCAGALGFEDGVKLVAQRGRFMQNAVPEGSGSMAAILGLDDEVVRQVCQSAASGDVVEAVNFNSPGQVVIAGSKSAVERACELAKEAGAKRALPLPVSVPSHCALMKPAAEQLSEQLATISLSEADIPVLHNVNVASAADGDEIRSLLAAQLYSPVRWVEAVQKMAAAGSSRIIEAGPGKVLAGLTKRIDRKLTGMAVYDTNSLNQALEALK</sequence>
<comment type="similarity">
    <text evidence="6">Belongs to the fabD family.</text>
</comment>
<dbReference type="GO" id="GO:0005829">
    <property type="term" value="C:cytosol"/>
    <property type="evidence" value="ECO:0007669"/>
    <property type="project" value="TreeGrafter"/>
</dbReference>
<evidence type="ECO:0000256" key="5">
    <source>
        <dbReference type="ARBA" id="ARBA00048462"/>
    </source>
</evidence>
<evidence type="ECO:0000313" key="9">
    <source>
        <dbReference type="EMBL" id="ODB97989.1"/>
    </source>
</evidence>
<reference evidence="9 10" key="1">
    <citation type="submission" date="2016-03" db="EMBL/GenBank/DDBJ databases">
        <title>Chemosynthetic sulphur-oxidizing symbionts of marine invertebrate animals are capable of nitrogen fixation.</title>
        <authorList>
            <person name="Petersen J.M."/>
            <person name="Kemper A."/>
            <person name="Gruber-Vodicka H."/>
            <person name="Cardini U."/>
            <person name="Geest Mvander."/>
            <person name="Kleiner M."/>
            <person name="Bulgheresi S."/>
            <person name="Fussmann M."/>
            <person name="Herbold C."/>
            <person name="Seah B.K.B."/>
            <person name="Antony C.Paul."/>
            <person name="Liu D."/>
            <person name="Belitz A."/>
            <person name="Weber M."/>
        </authorList>
    </citation>
    <scope>NUCLEOTIDE SEQUENCE [LARGE SCALE GENOMIC DNA]</scope>
    <source>
        <strain evidence="9">G_D</strain>
    </source>
</reference>
<dbReference type="NCBIfam" id="TIGR00128">
    <property type="entry name" value="fabD"/>
    <property type="match status" value="1"/>
</dbReference>
<dbReference type="AlphaFoldDB" id="A0A1E2UTA8"/>
<dbReference type="STRING" id="1818881.A3196_15220"/>
<dbReference type="SUPFAM" id="SSF52151">
    <property type="entry name" value="FabD/lysophospholipase-like"/>
    <property type="match status" value="1"/>
</dbReference>
<dbReference type="RefSeq" id="WP_069014537.1">
    <property type="nucleotide sequence ID" value="NZ_LVJW01000003.1"/>
</dbReference>
<dbReference type="PANTHER" id="PTHR42681:SF1">
    <property type="entry name" value="MALONYL-COA-ACYL CARRIER PROTEIN TRANSACYLASE, MITOCHONDRIAL"/>
    <property type="match status" value="1"/>
</dbReference>
<dbReference type="OrthoDB" id="9808564at2"/>
<dbReference type="InterPro" id="IPR024925">
    <property type="entry name" value="Malonyl_CoA-ACP_transAc"/>
</dbReference>
<dbReference type="Gene3D" id="3.30.70.250">
    <property type="entry name" value="Malonyl-CoA ACP transacylase, ACP-binding"/>
    <property type="match status" value="1"/>
</dbReference>
<accession>A0A1E2UTA8</accession>
<evidence type="ECO:0000256" key="1">
    <source>
        <dbReference type="ARBA" id="ARBA00013258"/>
    </source>
</evidence>
<proteinExistence type="inferred from homology"/>
<dbReference type="EC" id="2.3.1.39" evidence="1 6"/>
<evidence type="ECO:0000256" key="6">
    <source>
        <dbReference type="PIRNR" id="PIRNR000446"/>
    </source>
</evidence>
<comment type="catalytic activity">
    <reaction evidence="5 6">
        <text>holo-[ACP] + malonyl-CoA = malonyl-[ACP] + CoA</text>
        <dbReference type="Rhea" id="RHEA:41792"/>
        <dbReference type="Rhea" id="RHEA-COMP:9623"/>
        <dbReference type="Rhea" id="RHEA-COMP:9685"/>
        <dbReference type="ChEBI" id="CHEBI:57287"/>
        <dbReference type="ChEBI" id="CHEBI:57384"/>
        <dbReference type="ChEBI" id="CHEBI:64479"/>
        <dbReference type="ChEBI" id="CHEBI:78449"/>
        <dbReference type="EC" id="2.3.1.39"/>
    </reaction>
</comment>
<dbReference type="GO" id="GO:0004314">
    <property type="term" value="F:[acyl-carrier-protein] S-malonyltransferase activity"/>
    <property type="evidence" value="ECO:0007669"/>
    <property type="project" value="UniProtKB-EC"/>
</dbReference>
<dbReference type="InterPro" id="IPR016035">
    <property type="entry name" value="Acyl_Trfase/lysoPLipase"/>
</dbReference>
<keyword evidence="10" id="KW-1185">Reference proteome</keyword>
<name>A0A1E2UTA8_9GAMM</name>
<comment type="caution">
    <text evidence="9">The sequence shown here is derived from an EMBL/GenBank/DDBJ whole genome shotgun (WGS) entry which is preliminary data.</text>
</comment>
<dbReference type="FunFam" id="3.30.70.250:FF:000001">
    <property type="entry name" value="Malonyl CoA-acyl carrier protein transacylase"/>
    <property type="match status" value="1"/>
</dbReference>
<dbReference type="PIRSF" id="PIRSF000446">
    <property type="entry name" value="Mct"/>
    <property type="match status" value="1"/>
</dbReference>
<protein>
    <recommendedName>
        <fullName evidence="2 6">Malonyl CoA-acyl carrier protein transacylase</fullName>
        <ecNumber evidence="1 6">2.3.1.39</ecNumber>
    </recommendedName>
</protein>
<dbReference type="PANTHER" id="PTHR42681">
    <property type="entry name" value="MALONYL-COA-ACYL CARRIER PROTEIN TRANSACYLASE, MITOCHONDRIAL"/>
    <property type="match status" value="1"/>
</dbReference>
<dbReference type="InterPro" id="IPR014043">
    <property type="entry name" value="Acyl_transferase_dom"/>
</dbReference>
<dbReference type="SMART" id="SM00827">
    <property type="entry name" value="PKS_AT"/>
    <property type="match status" value="1"/>
</dbReference>
<evidence type="ECO:0000256" key="3">
    <source>
        <dbReference type="ARBA" id="ARBA00022679"/>
    </source>
</evidence>
<dbReference type="Proteomes" id="UP000094849">
    <property type="component" value="Unassembled WGS sequence"/>
</dbReference>
<dbReference type="Pfam" id="PF00698">
    <property type="entry name" value="Acyl_transf_1"/>
    <property type="match status" value="1"/>
</dbReference>
<evidence type="ECO:0000259" key="8">
    <source>
        <dbReference type="SMART" id="SM00827"/>
    </source>
</evidence>
<dbReference type="InterPro" id="IPR050858">
    <property type="entry name" value="Mal-CoA-ACP_Trans/PKS_FabD"/>
</dbReference>
<feature type="active site" evidence="7">
    <location>
        <position position="203"/>
    </location>
</feature>
<gene>
    <name evidence="9" type="ORF">A3196_15220</name>
</gene>
<dbReference type="GO" id="GO:0006633">
    <property type="term" value="P:fatty acid biosynthetic process"/>
    <property type="evidence" value="ECO:0007669"/>
    <property type="project" value="TreeGrafter"/>
</dbReference>
<dbReference type="InterPro" id="IPR001227">
    <property type="entry name" value="Ac_transferase_dom_sf"/>
</dbReference>
<dbReference type="InterPro" id="IPR004410">
    <property type="entry name" value="Malonyl_CoA-ACP_transAc_FabD"/>
</dbReference>
<evidence type="ECO:0000256" key="2">
    <source>
        <dbReference type="ARBA" id="ARBA00018953"/>
    </source>
</evidence>
<dbReference type="Gene3D" id="3.40.366.10">
    <property type="entry name" value="Malonyl-Coenzyme A Acyl Carrier Protein, domain 2"/>
    <property type="match status" value="1"/>
</dbReference>
<evidence type="ECO:0000256" key="4">
    <source>
        <dbReference type="ARBA" id="ARBA00023315"/>
    </source>
</evidence>
<dbReference type="SUPFAM" id="SSF55048">
    <property type="entry name" value="Probable ACP-binding domain of malonyl-CoA ACP transacylase"/>
    <property type="match status" value="1"/>
</dbReference>
<evidence type="ECO:0000256" key="7">
    <source>
        <dbReference type="PIRSR" id="PIRSR000446-1"/>
    </source>
</evidence>
<feature type="active site" evidence="7">
    <location>
        <position position="94"/>
    </location>
</feature>
<organism evidence="9 10">
    <name type="scientific">Candidatus Thiodiazotropha endoloripes</name>
    <dbReference type="NCBI Taxonomy" id="1818881"/>
    <lineage>
        <taxon>Bacteria</taxon>
        <taxon>Pseudomonadati</taxon>
        <taxon>Pseudomonadota</taxon>
        <taxon>Gammaproteobacteria</taxon>
        <taxon>Chromatiales</taxon>
        <taxon>Sedimenticolaceae</taxon>
        <taxon>Candidatus Thiodiazotropha</taxon>
    </lineage>
</organism>
<dbReference type="EMBL" id="LVJZ01000003">
    <property type="protein sequence ID" value="ODB97989.1"/>
    <property type="molecule type" value="Genomic_DNA"/>
</dbReference>
<feature type="domain" description="Malonyl-CoA:ACP transacylase (MAT)" evidence="8">
    <location>
        <begin position="9"/>
        <end position="307"/>
    </location>
</feature>
<keyword evidence="4 6" id="KW-0012">Acyltransferase</keyword>
<dbReference type="InterPro" id="IPR016036">
    <property type="entry name" value="Malonyl_transacylase_ACP-bd"/>
</dbReference>